<evidence type="ECO:0008006" key="3">
    <source>
        <dbReference type="Google" id="ProtNLM"/>
    </source>
</evidence>
<keyword evidence="2" id="KW-1185">Reference proteome</keyword>
<dbReference type="Proteomes" id="UP000053676">
    <property type="component" value="Unassembled WGS sequence"/>
</dbReference>
<dbReference type="KEGG" id="nai:NECAME_09813"/>
<gene>
    <name evidence="1" type="ORF">NECAME_09813</name>
</gene>
<dbReference type="AlphaFoldDB" id="W2TE24"/>
<protein>
    <recommendedName>
        <fullName evidence="3">ZP domain-containing protein</fullName>
    </recommendedName>
</protein>
<evidence type="ECO:0000313" key="2">
    <source>
        <dbReference type="Proteomes" id="UP000053676"/>
    </source>
</evidence>
<name>W2TE24_NECAM</name>
<accession>W2TE24</accession>
<dbReference type="EMBL" id="KI659479">
    <property type="protein sequence ID" value="ETN79446.1"/>
    <property type="molecule type" value="Genomic_DNA"/>
</dbReference>
<organism evidence="1 2">
    <name type="scientific">Necator americanus</name>
    <name type="common">Human hookworm</name>
    <dbReference type="NCBI Taxonomy" id="51031"/>
    <lineage>
        <taxon>Eukaryota</taxon>
        <taxon>Metazoa</taxon>
        <taxon>Ecdysozoa</taxon>
        <taxon>Nematoda</taxon>
        <taxon>Chromadorea</taxon>
        <taxon>Rhabditida</taxon>
        <taxon>Rhabditina</taxon>
        <taxon>Rhabditomorpha</taxon>
        <taxon>Strongyloidea</taxon>
        <taxon>Ancylostomatidae</taxon>
        <taxon>Bunostominae</taxon>
        <taxon>Necator</taxon>
    </lineage>
</organism>
<dbReference type="OrthoDB" id="5844897at2759"/>
<sequence length="80" mass="8954">MGNVEFGAKSYEHLTEEDKIYDLTCSYTSKNISVGAYYDTINFVAQPVLNTSRTPVCHYSLRKNTLDGPRIQSATIGEMV</sequence>
<proteinExistence type="predicted"/>
<reference evidence="2" key="1">
    <citation type="journal article" date="2014" name="Nat. Genet.">
        <title>Genome of the human hookworm Necator americanus.</title>
        <authorList>
            <person name="Tang Y.T."/>
            <person name="Gao X."/>
            <person name="Rosa B.A."/>
            <person name="Abubucker S."/>
            <person name="Hallsworth-Pepin K."/>
            <person name="Martin J."/>
            <person name="Tyagi R."/>
            <person name="Heizer E."/>
            <person name="Zhang X."/>
            <person name="Bhonagiri-Palsikar V."/>
            <person name="Minx P."/>
            <person name="Warren W.C."/>
            <person name="Wang Q."/>
            <person name="Zhan B."/>
            <person name="Hotez P.J."/>
            <person name="Sternberg P.W."/>
            <person name="Dougall A."/>
            <person name="Gaze S.T."/>
            <person name="Mulvenna J."/>
            <person name="Sotillo J."/>
            <person name="Ranganathan S."/>
            <person name="Rabelo E.M."/>
            <person name="Wilson R.K."/>
            <person name="Felgner P.L."/>
            <person name="Bethony J."/>
            <person name="Hawdon J.M."/>
            <person name="Gasser R.B."/>
            <person name="Loukas A."/>
            <person name="Mitreva M."/>
        </authorList>
    </citation>
    <scope>NUCLEOTIDE SEQUENCE [LARGE SCALE GENOMIC DNA]</scope>
</reference>
<evidence type="ECO:0000313" key="1">
    <source>
        <dbReference type="EMBL" id="ETN79446.1"/>
    </source>
</evidence>